<comment type="caution">
    <text evidence="1">The sequence shown here is derived from an EMBL/GenBank/DDBJ whole genome shotgun (WGS) entry which is preliminary data.</text>
</comment>
<evidence type="ECO:0000313" key="2">
    <source>
        <dbReference type="Proteomes" id="UP001470230"/>
    </source>
</evidence>
<accession>A0ABR2HWI0</accession>
<organism evidence="1 2">
    <name type="scientific">Tritrichomonas musculus</name>
    <dbReference type="NCBI Taxonomy" id="1915356"/>
    <lineage>
        <taxon>Eukaryota</taxon>
        <taxon>Metamonada</taxon>
        <taxon>Parabasalia</taxon>
        <taxon>Tritrichomonadida</taxon>
        <taxon>Tritrichomonadidae</taxon>
        <taxon>Tritrichomonas</taxon>
    </lineage>
</organism>
<gene>
    <name evidence="1" type="ORF">M9Y10_016539</name>
</gene>
<name>A0ABR2HWI0_9EUKA</name>
<protein>
    <recommendedName>
        <fullName evidence="3">MULE transposase domain-containing protein</fullName>
    </recommendedName>
</protein>
<keyword evidence="2" id="KW-1185">Reference proteome</keyword>
<dbReference type="Proteomes" id="UP001470230">
    <property type="component" value="Unassembled WGS sequence"/>
</dbReference>
<reference evidence="1 2" key="1">
    <citation type="submission" date="2024-04" db="EMBL/GenBank/DDBJ databases">
        <title>Tritrichomonas musculus Genome.</title>
        <authorList>
            <person name="Alves-Ferreira E."/>
            <person name="Grigg M."/>
            <person name="Lorenzi H."/>
            <person name="Galac M."/>
        </authorList>
    </citation>
    <scope>NUCLEOTIDE SEQUENCE [LARGE SCALE GENOMIC DNA]</scope>
    <source>
        <strain evidence="1 2">EAF2021</strain>
    </source>
</reference>
<dbReference type="EMBL" id="JAPFFF010000021">
    <property type="protein sequence ID" value="KAK8853990.1"/>
    <property type="molecule type" value="Genomic_DNA"/>
</dbReference>
<evidence type="ECO:0000313" key="1">
    <source>
        <dbReference type="EMBL" id="KAK8853990.1"/>
    </source>
</evidence>
<sequence length="782" mass="91916">MELELSDSIYKPKIPLLLASLGNREISKSCIEIVPLKKEEFDFTSFVEFAKLIDYKYFADPVKRKDDKTAHVKVFKLEFLKIPRNKYKYSFHINFGKAFNPVNVFMKYYMNEYYYIYEGETKILIDVLSETIPDITGDRYDFKTDETRLRGNSLLFQVSLYFTANSHPCPDYAFIYFKKILHKDEQQTNLSLVFPGDKMAKSISDLLDYCPGYIKVCYQKNVNENEIRYLSIIFPWSLDVLNISHYLEFDGSFFAMRPYTFCLAHGIYFNESLPLSITVAPTESKELYQMIIDHFNDIYPNVIKWDKKTILSDMGGSIQSVCVKNKIKQYFCQRHILQHFGSSSVLAIFANRLLQCHSYHEYIQVCYDVENELTEYIVERRKVAKLTEVFKSKVKDLRIMMNNEKGDKNSNYYYKNWALWVRRDDHVCKCSNHIESMHRVINSSLGNCHSMKKKISNLVDTTISHFVQFPSRFGSSIKRKIKTNIDYISKKLQNPGFDILSLCNDTCFCEEDIYNSLIYGTEIPCQHQLLLPAKDIILTTIKKLEQYSISNEEEDIIIDERNSTDDENKEERNLLYNDDSDNNSNANKNVITINSLIKVIIDQRGFLSQAQNNEIPDIPSLFFCFKNQNFPFSNEELLLLVTCIQNCFKYKIPDIPKIDQNLKIHKKEEFFAKDYIKIERVRRNTAITPREVSKEDEEFWLQNSGTPNIKAAKKAMYETIKEIIYVYPGLRNTTIPFGICFEKYMIFLSDNDEKEILKWIPKFKIACWKAADKHMKNNKFFS</sequence>
<proteinExistence type="predicted"/>
<evidence type="ECO:0008006" key="3">
    <source>
        <dbReference type="Google" id="ProtNLM"/>
    </source>
</evidence>